<dbReference type="EMBL" id="FQTV01000011">
    <property type="protein sequence ID" value="SHF61002.1"/>
    <property type="molecule type" value="Genomic_DNA"/>
</dbReference>
<dbReference type="EC" id="2.1.1.297" evidence="5"/>
<evidence type="ECO:0000256" key="5">
    <source>
        <dbReference type="HAMAP-Rule" id="MF_02126"/>
    </source>
</evidence>
<comment type="caution">
    <text evidence="5">Lacks conserved residue(s) required for the propagation of feature annotation.</text>
</comment>
<dbReference type="NCBIfam" id="TIGR03534">
    <property type="entry name" value="RF_mod_PrmC"/>
    <property type="match status" value="1"/>
</dbReference>
<keyword evidence="2 5" id="KW-0808">Transferase</keyword>
<protein>
    <recommendedName>
        <fullName evidence="5">Release factor glutamine methyltransferase</fullName>
        <shortName evidence="5">RF MTase</shortName>
        <ecNumber evidence="5">2.1.1.297</ecNumber>
    </recommendedName>
    <alternativeName>
        <fullName evidence="5">N5-glutamine methyltransferase PrmC</fullName>
    </alternativeName>
    <alternativeName>
        <fullName evidence="5">Protein-(glutamine-N5) MTase PrmC</fullName>
    </alternativeName>
    <alternativeName>
        <fullName evidence="5">Protein-glutamine N-methyltransferase PrmC</fullName>
    </alternativeName>
</protein>
<keyword evidence="1 5" id="KW-0489">Methyltransferase</keyword>
<comment type="function">
    <text evidence="5">Methylates the class 1 translation termination release factors RF1/PrfA and RF2/PrfB on the glutamine residue of the universally conserved GGQ motif.</text>
</comment>
<gene>
    <name evidence="5" type="primary">prmC</name>
    <name evidence="8" type="ORF">SAMN05444405_11133</name>
</gene>
<dbReference type="InterPro" id="IPR050320">
    <property type="entry name" value="N5-glutamine_MTase"/>
</dbReference>
<dbReference type="CDD" id="cd02440">
    <property type="entry name" value="AdoMet_MTases"/>
    <property type="match status" value="1"/>
</dbReference>
<dbReference type="AlphaFoldDB" id="A0A1M5D2E4"/>
<evidence type="ECO:0000259" key="7">
    <source>
        <dbReference type="Pfam" id="PF17827"/>
    </source>
</evidence>
<comment type="catalytic activity">
    <reaction evidence="4 5">
        <text>L-glutaminyl-[peptide chain release factor] + S-adenosyl-L-methionine = N(5)-methyl-L-glutaminyl-[peptide chain release factor] + S-adenosyl-L-homocysteine + H(+)</text>
        <dbReference type="Rhea" id="RHEA:42896"/>
        <dbReference type="Rhea" id="RHEA-COMP:10271"/>
        <dbReference type="Rhea" id="RHEA-COMP:10272"/>
        <dbReference type="ChEBI" id="CHEBI:15378"/>
        <dbReference type="ChEBI" id="CHEBI:30011"/>
        <dbReference type="ChEBI" id="CHEBI:57856"/>
        <dbReference type="ChEBI" id="CHEBI:59789"/>
        <dbReference type="ChEBI" id="CHEBI:61891"/>
        <dbReference type="EC" id="2.1.1.297"/>
    </reaction>
</comment>
<feature type="binding site" evidence="5">
    <location>
        <begin position="118"/>
        <end position="122"/>
    </location>
    <ligand>
        <name>S-adenosyl-L-methionine</name>
        <dbReference type="ChEBI" id="CHEBI:59789"/>
    </ligand>
</feature>
<dbReference type="Pfam" id="PF17827">
    <property type="entry name" value="PrmC_N"/>
    <property type="match status" value="1"/>
</dbReference>
<dbReference type="Gene3D" id="1.10.8.10">
    <property type="entry name" value="DNA helicase RuvA subunit, C-terminal domain"/>
    <property type="match status" value="1"/>
</dbReference>
<proteinExistence type="inferred from homology"/>
<feature type="domain" description="Methyltransferase small" evidence="6">
    <location>
        <begin position="107"/>
        <end position="192"/>
    </location>
</feature>
<dbReference type="Gene3D" id="3.40.50.150">
    <property type="entry name" value="Vaccinia Virus protein VP39"/>
    <property type="match status" value="1"/>
</dbReference>
<dbReference type="STRING" id="1297750.SAMN05444405_11133"/>
<dbReference type="GO" id="GO:0003676">
    <property type="term" value="F:nucleic acid binding"/>
    <property type="evidence" value="ECO:0007669"/>
    <property type="project" value="InterPro"/>
</dbReference>
<dbReference type="InterPro" id="IPR004556">
    <property type="entry name" value="HemK-like"/>
</dbReference>
<reference evidence="9" key="1">
    <citation type="submission" date="2016-11" db="EMBL/GenBank/DDBJ databases">
        <authorList>
            <person name="Varghese N."/>
            <person name="Submissions S."/>
        </authorList>
    </citation>
    <scope>NUCLEOTIDE SEQUENCE [LARGE SCALE GENOMIC DNA]</scope>
    <source>
        <strain evidence="9">DSM 26991</strain>
    </source>
</reference>
<accession>A0A1M5D2E4</accession>
<feature type="domain" description="Release factor glutamine methyltransferase N-terminal" evidence="7">
    <location>
        <begin position="25"/>
        <end position="74"/>
    </location>
</feature>
<comment type="similarity">
    <text evidence="5">Belongs to the protein N5-glutamine methyltransferase family. PrmC subfamily.</text>
</comment>
<evidence type="ECO:0000256" key="2">
    <source>
        <dbReference type="ARBA" id="ARBA00022679"/>
    </source>
</evidence>
<dbReference type="GO" id="GO:0102559">
    <property type="term" value="F:peptide chain release factor N(5)-glutamine methyltransferase activity"/>
    <property type="evidence" value="ECO:0007669"/>
    <property type="project" value="UniProtKB-EC"/>
</dbReference>
<feature type="binding site" evidence="5">
    <location>
        <position position="184"/>
    </location>
    <ligand>
        <name>S-adenosyl-L-methionine</name>
        <dbReference type="ChEBI" id="CHEBI:59789"/>
    </ligand>
</feature>
<dbReference type="InterPro" id="IPR007848">
    <property type="entry name" value="Small_mtfrase_dom"/>
</dbReference>
<name>A0A1M5D2E4_9BACE</name>
<feature type="binding site" evidence="5">
    <location>
        <position position="141"/>
    </location>
    <ligand>
        <name>S-adenosyl-L-methionine</name>
        <dbReference type="ChEBI" id="CHEBI:59789"/>
    </ligand>
</feature>
<dbReference type="Pfam" id="PF05175">
    <property type="entry name" value="MTS"/>
    <property type="match status" value="1"/>
</dbReference>
<dbReference type="PANTHER" id="PTHR18895:SF74">
    <property type="entry name" value="MTRF1L RELEASE FACTOR GLUTAMINE METHYLTRANSFERASE"/>
    <property type="match status" value="1"/>
</dbReference>
<dbReference type="InterPro" id="IPR040758">
    <property type="entry name" value="PrmC_N"/>
</dbReference>
<evidence type="ECO:0000313" key="8">
    <source>
        <dbReference type="EMBL" id="SHF61002.1"/>
    </source>
</evidence>
<dbReference type="InterPro" id="IPR019874">
    <property type="entry name" value="RF_methyltr_PrmC"/>
</dbReference>
<feature type="binding site" evidence="5">
    <location>
        <begin position="184"/>
        <end position="187"/>
    </location>
    <ligand>
        <name>substrate</name>
    </ligand>
</feature>
<organism evidence="8 9">
    <name type="scientific">Bacteroides luti</name>
    <dbReference type="NCBI Taxonomy" id="1297750"/>
    <lineage>
        <taxon>Bacteria</taxon>
        <taxon>Pseudomonadati</taxon>
        <taxon>Bacteroidota</taxon>
        <taxon>Bacteroidia</taxon>
        <taxon>Bacteroidales</taxon>
        <taxon>Bacteroidaceae</taxon>
        <taxon>Bacteroides</taxon>
    </lineage>
</organism>
<dbReference type="PANTHER" id="PTHR18895">
    <property type="entry name" value="HEMK METHYLTRANSFERASE"/>
    <property type="match status" value="1"/>
</dbReference>
<keyword evidence="9" id="KW-1185">Reference proteome</keyword>
<dbReference type="HAMAP" id="MF_02126">
    <property type="entry name" value="RF_methyltr_PrmC"/>
    <property type="match status" value="1"/>
</dbReference>
<dbReference type="SUPFAM" id="SSF53335">
    <property type="entry name" value="S-adenosyl-L-methionine-dependent methyltransferases"/>
    <property type="match status" value="1"/>
</dbReference>
<evidence type="ECO:0000256" key="4">
    <source>
        <dbReference type="ARBA" id="ARBA00048391"/>
    </source>
</evidence>
<dbReference type="OrthoDB" id="9800643at2"/>
<sequence length="278" mass="31040">MHAVELHIKQALTGIYPESEIKGFTKIIFTEVFHFNMLDYYMGKDINLSANEAEQLDEILARLQKNEPIQYILGYTEFYGMTFCVTPAVLIPRPETAELVSLIIKENVDCSAKILDIGAGSGCIAISLAKNLPQAKVSSWDVSDEALKVARENNEKLGVSVTFSKVDVLGYKPFGEKFNVIVSNPPYITNAEKADMENNVLDWEPSLALFVPDEDPLLFYRKIAELGLDMLTPGGKIYFEINQAFGKEMADLLLSLGYCDAKIIKDLSGRDRIVKALR</sequence>
<keyword evidence="3 5" id="KW-0949">S-adenosyl-L-methionine</keyword>
<dbReference type="InterPro" id="IPR002052">
    <property type="entry name" value="DNA_methylase_N6_adenine_CS"/>
</dbReference>
<dbReference type="RefSeq" id="WP_073402220.1">
    <property type="nucleotide sequence ID" value="NZ_FQTV01000011.1"/>
</dbReference>
<dbReference type="PROSITE" id="PS00092">
    <property type="entry name" value="N6_MTASE"/>
    <property type="match status" value="1"/>
</dbReference>
<evidence type="ECO:0000256" key="1">
    <source>
        <dbReference type="ARBA" id="ARBA00022603"/>
    </source>
</evidence>
<dbReference type="NCBIfam" id="TIGR00536">
    <property type="entry name" value="hemK_fam"/>
    <property type="match status" value="1"/>
</dbReference>
<dbReference type="GO" id="GO:0032259">
    <property type="term" value="P:methylation"/>
    <property type="evidence" value="ECO:0007669"/>
    <property type="project" value="UniProtKB-KW"/>
</dbReference>
<evidence type="ECO:0000259" key="6">
    <source>
        <dbReference type="Pfam" id="PF05175"/>
    </source>
</evidence>
<evidence type="ECO:0000313" key="9">
    <source>
        <dbReference type="Proteomes" id="UP000184509"/>
    </source>
</evidence>
<dbReference type="Proteomes" id="UP000184509">
    <property type="component" value="Unassembled WGS sequence"/>
</dbReference>
<evidence type="ECO:0000256" key="3">
    <source>
        <dbReference type="ARBA" id="ARBA00022691"/>
    </source>
</evidence>
<dbReference type="InterPro" id="IPR029063">
    <property type="entry name" value="SAM-dependent_MTases_sf"/>
</dbReference>